<keyword evidence="7 15" id="KW-0540">Nuclease</keyword>
<evidence type="ECO:0000259" key="16">
    <source>
        <dbReference type="Pfam" id="PF04042"/>
    </source>
</evidence>
<keyword evidence="10 15" id="KW-0239">DNA-directed DNA polymerase</keyword>
<dbReference type="InterPro" id="IPR007185">
    <property type="entry name" value="DNA_pol_a/d/e_bsu"/>
</dbReference>
<keyword evidence="4 15" id="KW-0808">Transferase</keyword>
<dbReference type="AlphaFoldDB" id="A0A1R4A672"/>
<dbReference type="GO" id="GO:0003677">
    <property type="term" value="F:DNA binding"/>
    <property type="evidence" value="ECO:0007669"/>
    <property type="project" value="UniProtKB-UniRule"/>
</dbReference>
<dbReference type="GeneID" id="30927226"/>
<dbReference type="Proteomes" id="UP000187822">
    <property type="component" value="Chromosome I"/>
</dbReference>
<evidence type="ECO:0000256" key="9">
    <source>
        <dbReference type="ARBA" id="ARBA00022839"/>
    </source>
</evidence>
<keyword evidence="8 15" id="KW-0378">Hydrolase</keyword>
<evidence type="ECO:0000256" key="4">
    <source>
        <dbReference type="ARBA" id="ARBA00022679"/>
    </source>
</evidence>
<keyword evidence="11 15" id="KW-0238">DNA-binding</keyword>
<dbReference type="KEGG" id="cdiv:CPM_0598"/>
<evidence type="ECO:0000256" key="14">
    <source>
        <dbReference type="ARBA" id="ARBA00049244"/>
    </source>
</evidence>
<comment type="function">
    <text evidence="13 15">Possesses two activities: a DNA synthesis (polymerase) and an exonucleolytic activity that degrades single-stranded DNA in the 3' to 5' direction. Has a template-primer preference which is characteristic of a replicative DNA polymerase.</text>
</comment>
<dbReference type="OrthoDB" id="372039at2157"/>
<dbReference type="EC" id="3.1.11.1" evidence="15"/>
<dbReference type="EC" id="2.7.7.7" evidence="15"/>
<evidence type="ECO:0000256" key="15">
    <source>
        <dbReference type="HAMAP-Rule" id="MF_00325"/>
    </source>
</evidence>
<dbReference type="GO" id="GO:0006271">
    <property type="term" value="P:DNA strand elongation involved in DNA replication"/>
    <property type="evidence" value="ECO:0007669"/>
    <property type="project" value="TreeGrafter"/>
</dbReference>
<dbReference type="PANTHER" id="PTHR10416:SF0">
    <property type="entry name" value="DNA POLYMERASE DELTA SUBUNIT 2"/>
    <property type="match status" value="1"/>
</dbReference>
<reference evidence="18" key="1">
    <citation type="submission" date="2016-06" db="EMBL/GenBank/DDBJ databases">
        <authorList>
            <person name="Toshchakov V.S."/>
        </authorList>
    </citation>
    <scope>NUCLEOTIDE SEQUENCE [LARGE SCALE GENOMIC DNA]</scope>
    <source>
        <strain>PM4 (JCM 30641</strain>
        <strain evidence="18">\VKM B-2940)</strain>
    </source>
</reference>
<dbReference type="PANTHER" id="PTHR10416">
    <property type="entry name" value="DNA POLYMERASE DELTA SUBUNIT 2"/>
    <property type="match status" value="1"/>
</dbReference>
<accession>A0A1R4A672</accession>
<comment type="catalytic activity">
    <reaction evidence="14 15">
        <text>DNA(n) + a 2'-deoxyribonucleoside 5'-triphosphate = DNA(n+1) + diphosphate</text>
        <dbReference type="Rhea" id="RHEA:22508"/>
        <dbReference type="Rhea" id="RHEA-COMP:17339"/>
        <dbReference type="Rhea" id="RHEA-COMP:17340"/>
        <dbReference type="ChEBI" id="CHEBI:33019"/>
        <dbReference type="ChEBI" id="CHEBI:61560"/>
        <dbReference type="ChEBI" id="CHEBI:173112"/>
        <dbReference type="EC" id="2.7.7.7"/>
    </reaction>
</comment>
<dbReference type="Gene3D" id="3.60.21.50">
    <property type="match status" value="1"/>
</dbReference>
<comment type="subunit">
    <text evidence="3 15">Heterodimer of a large subunit and a small subunit.</text>
</comment>
<dbReference type="HAMAP" id="MF_00325">
    <property type="entry name" value="DNApol_II_A_arch"/>
    <property type="match status" value="1"/>
</dbReference>
<comment type="similarity">
    <text evidence="2 15">Belongs to the DNA polymerase delta/II small subunit family.</text>
</comment>
<name>A0A1R4A672_9ARCH</name>
<dbReference type="InterPro" id="IPR011149">
    <property type="entry name" value="Pol2_small_arc"/>
</dbReference>
<comment type="catalytic activity">
    <reaction evidence="1 15">
        <text>Exonucleolytic cleavage in the 3'- to 5'-direction to yield nucleoside 5'-phosphates.</text>
        <dbReference type="EC" id="3.1.11.1"/>
    </reaction>
</comment>
<evidence type="ECO:0000256" key="12">
    <source>
        <dbReference type="ARBA" id="ARBA00023268"/>
    </source>
</evidence>
<keyword evidence="18" id="KW-1185">Reference proteome</keyword>
<evidence type="ECO:0000256" key="5">
    <source>
        <dbReference type="ARBA" id="ARBA00022695"/>
    </source>
</evidence>
<proteinExistence type="inferred from homology"/>
<evidence type="ECO:0000256" key="13">
    <source>
        <dbReference type="ARBA" id="ARBA00024817"/>
    </source>
</evidence>
<dbReference type="GO" id="GO:0008310">
    <property type="term" value="F:single-stranded DNA 3'-5' DNA exonuclease activity"/>
    <property type="evidence" value="ECO:0007669"/>
    <property type="project" value="UniProtKB-EC"/>
</dbReference>
<evidence type="ECO:0000256" key="6">
    <source>
        <dbReference type="ARBA" id="ARBA00022705"/>
    </source>
</evidence>
<dbReference type="GO" id="GO:0006308">
    <property type="term" value="P:DNA catabolic process"/>
    <property type="evidence" value="ECO:0007669"/>
    <property type="project" value="UniProtKB-UniRule"/>
</dbReference>
<evidence type="ECO:0000256" key="2">
    <source>
        <dbReference type="ARBA" id="ARBA00006035"/>
    </source>
</evidence>
<keyword evidence="12 15" id="KW-0511">Multifunctional enzyme</keyword>
<keyword evidence="6 15" id="KW-0235">DNA replication</keyword>
<dbReference type="PIRSF" id="PIRSF000803">
    <property type="entry name" value="Arc_Pol2_small"/>
    <property type="match status" value="1"/>
</dbReference>
<gene>
    <name evidence="15" type="primary">polB</name>
    <name evidence="17" type="ORF">CPM_0598</name>
</gene>
<dbReference type="Pfam" id="PF04042">
    <property type="entry name" value="DNA_pol_E_B"/>
    <property type="match status" value="1"/>
</dbReference>
<dbReference type="STRING" id="1673428.CPM_0598"/>
<evidence type="ECO:0000256" key="11">
    <source>
        <dbReference type="ARBA" id="ARBA00023125"/>
    </source>
</evidence>
<dbReference type="GO" id="GO:0042575">
    <property type="term" value="C:DNA polymerase complex"/>
    <property type="evidence" value="ECO:0007669"/>
    <property type="project" value="TreeGrafter"/>
</dbReference>
<evidence type="ECO:0000256" key="1">
    <source>
        <dbReference type="ARBA" id="ARBA00000563"/>
    </source>
</evidence>
<dbReference type="GO" id="GO:0003887">
    <property type="term" value="F:DNA-directed DNA polymerase activity"/>
    <property type="evidence" value="ECO:0007669"/>
    <property type="project" value="UniProtKB-UniRule"/>
</dbReference>
<evidence type="ECO:0000256" key="8">
    <source>
        <dbReference type="ARBA" id="ARBA00022801"/>
    </source>
</evidence>
<feature type="domain" description="DNA polymerase alpha/delta/epsilon subunit B" evidence="16">
    <location>
        <begin position="226"/>
        <end position="420"/>
    </location>
</feature>
<keyword evidence="9 15" id="KW-0269">Exonuclease</keyword>
<dbReference type="InterPro" id="IPR024826">
    <property type="entry name" value="DNA_pol_delta/II_ssu"/>
</dbReference>
<evidence type="ECO:0000256" key="3">
    <source>
        <dbReference type="ARBA" id="ARBA00011315"/>
    </source>
</evidence>
<dbReference type="NCBIfam" id="NF003118">
    <property type="entry name" value="PRK04036.1-3"/>
    <property type="match status" value="1"/>
</dbReference>
<dbReference type="RefSeq" id="WP_077076019.1">
    <property type="nucleotide sequence ID" value="NZ_LT719092.1"/>
</dbReference>
<evidence type="ECO:0000313" key="18">
    <source>
        <dbReference type="Proteomes" id="UP000187822"/>
    </source>
</evidence>
<dbReference type="SUPFAM" id="SSF56300">
    <property type="entry name" value="Metallo-dependent phosphatases"/>
    <property type="match status" value="1"/>
</dbReference>
<evidence type="ECO:0000256" key="7">
    <source>
        <dbReference type="ARBA" id="ARBA00022722"/>
    </source>
</evidence>
<protein>
    <recommendedName>
        <fullName evidence="15">DNA polymerase II small subunit</fullName>
        <shortName evidence="15">Pol II</shortName>
        <ecNumber evidence="15">2.7.7.7</ecNumber>
    </recommendedName>
    <alternativeName>
        <fullName evidence="15">Exodeoxyribonuclease small subunit</fullName>
        <ecNumber evidence="15">3.1.11.1</ecNumber>
    </alternativeName>
</protein>
<evidence type="ECO:0000313" key="17">
    <source>
        <dbReference type="EMBL" id="SJK84473.1"/>
    </source>
</evidence>
<keyword evidence="5 15" id="KW-0548">Nucleotidyltransferase</keyword>
<organism evidence="17 18">
    <name type="scientific">Cuniculiplasma divulgatum</name>
    <dbReference type="NCBI Taxonomy" id="1673428"/>
    <lineage>
        <taxon>Archaea</taxon>
        <taxon>Methanobacteriati</taxon>
        <taxon>Thermoplasmatota</taxon>
        <taxon>Thermoplasmata</taxon>
        <taxon>Thermoplasmatales</taxon>
        <taxon>Cuniculiplasmataceae</taxon>
        <taxon>Cuniculiplasma</taxon>
    </lineage>
</organism>
<sequence length="481" mass="54419">MVSGIFTDRNKILEFFNSRGLIVDPAALQIIMEKSLGTMITHLIDNETMKSGIVGRQNVLNLIGGNQVKNPAVMREIDVNDIKANSSVEDFRKMFVNRYETLKSIIVNAGKFREVDSISSVREKDSREVKIVGMISNVTETRNGHKKFRIEDTESYIDVIILKKNPMAKELLLNDEVVGVIGSRPRASNDRENSEPVIFANELIRPDVPERMIDDTGLPPEYVCSISDIHVGSKTFIKNGFSSFLKWINSSSDESANLKHLILSGDVVDGIGVYPNQENDLEIVNPKEQYEYLAEFVNQVPSDINVYIMPGNHDTVRLAEPQPELSPAIRQMFTEKVTFLPNPYNLRIKKKLITLYHGMSLNDLIELIPGGNMNSVGKAIELMLKRRYMGPVYGGRTPIIPNQFDPHIFRDVPDIFITGHIHGHYLGNYNGVRYVNSSTWQSQTEYQKMMNYSPDPCIATLFDLNSKTVIKKNFLPKAFSE</sequence>
<dbReference type="EMBL" id="LT719092">
    <property type="protein sequence ID" value="SJK84473.1"/>
    <property type="molecule type" value="Genomic_DNA"/>
</dbReference>
<dbReference type="InterPro" id="IPR029052">
    <property type="entry name" value="Metallo-depent_PP-like"/>
</dbReference>
<evidence type="ECO:0000256" key="10">
    <source>
        <dbReference type="ARBA" id="ARBA00022932"/>
    </source>
</evidence>